<name>A0AAV5TMB8_9BILA</name>
<evidence type="ECO:0000313" key="2">
    <source>
        <dbReference type="Proteomes" id="UP001432027"/>
    </source>
</evidence>
<comment type="caution">
    <text evidence="1">The sequence shown here is derived from an EMBL/GenBank/DDBJ whole genome shotgun (WGS) entry which is preliminary data.</text>
</comment>
<keyword evidence="2" id="KW-1185">Reference proteome</keyword>
<protein>
    <recommendedName>
        <fullName evidence="3">Sushi domain-containing protein</fullName>
    </recommendedName>
</protein>
<organism evidence="1 2">
    <name type="scientific">Pristionchus entomophagus</name>
    <dbReference type="NCBI Taxonomy" id="358040"/>
    <lineage>
        <taxon>Eukaryota</taxon>
        <taxon>Metazoa</taxon>
        <taxon>Ecdysozoa</taxon>
        <taxon>Nematoda</taxon>
        <taxon>Chromadorea</taxon>
        <taxon>Rhabditida</taxon>
        <taxon>Rhabditina</taxon>
        <taxon>Diplogasteromorpha</taxon>
        <taxon>Diplogasteroidea</taxon>
        <taxon>Neodiplogasteridae</taxon>
        <taxon>Pristionchus</taxon>
    </lineage>
</organism>
<proteinExistence type="predicted"/>
<evidence type="ECO:0008006" key="3">
    <source>
        <dbReference type="Google" id="ProtNLM"/>
    </source>
</evidence>
<accession>A0AAV5TMB8</accession>
<sequence length="62" mass="7170">MENAYSVKTTETCPTTFDCLLPSLDTTTWTFTCPAGYGFFDKTTLIQEQSAKCNLNDYEWYY</sequence>
<evidence type="ECO:0000313" key="1">
    <source>
        <dbReference type="EMBL" id="GMS95486.1"/>
    </source>
</evidence>
<dbReference type="Proteomes" id="UP001432027">
    <property type="component" value="Unassembled WGS sequence"/>
</dbReference>
<dbReference type="EMBL" id="BTSX01000004">
    <property type="protein sequence ID" value="GMS95486.1"/>
    <property type="molecule type" value="Genomic_DNA"/>
</dbReference>
<dbReference type="AlphaFoldDB" id="A0AAV5TMB8"/>
<reference evidence="1" key="1">
    <citation type="submission" date="2023-10" db="EMBL/GenBank/DDBJ databases">
        <title>Genome assembly of Pristionchus species.</title>
        <authorList>
            <person name="Yoshida K."/>
            <person name="Sommer R.J."/>
        </authorList>
    </citation>
    <scope>NUCLEOTIDE SEQUENCE</scope>
    <source>
        <strain evidence="1">RS0144</strain>
    </source>
</reference>
<gene>
    <name evidence="1" type="ORF">PENTCL1PPCAC_17661</name>
</gene>